<proteinExistence type="predicted"/>
<protein>
    <submittedName>
        <fullName evidence="2">Uncharacterized protein</fullName>
    </submittedName>
</protein>
<feature type="region of interest" description="Disordered" evidence="1">
    <location>
        <begin position="185"/>
        <end position="209"/>
    </location>
</feature>
<keyword evidence="3" id="KW-1185">Reference proteome</keyword>
<feature type="compositionally biased region" description="Polar residues" evidence="1">
    <location>
        <begin position="120"/>
        <end position="136"/>
    </location>
</feature>
<evidence type="ECO:0000313" key="3">
    <source>
        <dbReference type="Proteomes" id="UP000230750"/>
    </source>
</evidence>
<dbReference type="EMBL" id="MRZV01000689">
    <property type="protein sequence ID" value="PIK45754.1"/>
    <property type="molecule type" value="Genomic_DNA"/>
</dbReference>
<evidence type="ECO:0000313" key="2">
    <source>
        <dbReference type="EMBL" id="PIK45754.1"/>
    </source>
</evidence>
<feature type="region of interest" description="Disordered" evidence="1">
    <location>
        <begin position="1"/>
        <end position="25"/>
    </location>
</feature>
<reference evidence="2 3" key="1">
    <citation type="journal article" date="2017" name="PLoS Biol.">
        <title>The sea cucumber genome provides insights into morphological evolution and visceral regeneration.</title>
        <authorList>
            <person name="Zhang X."/>
            <person name="Sun L."/>
            <person name="Yuan J."/>
            <person name="Sun Y."/>
            <person name="Gao Y."/>
            <person name="Zhang L."/>
            <person name="Li S."/>
            <person name="Dai H."/>
            <person name="Hamel J.F."/>
            <person name="Liu C."/>
            <person name="Yu Y."/>
            <person name="Liu S."/>
            <person name="Lin W."/>
            <person name="Guo K."/>
            <person name="Jin S."/>
            <person name="Xu P."/>
            <person name="Storey K.B."/>
            <person name="Huan P."/>
            <person name="Zhang T."/>
            <person name="Zhou Y."/>
            <person name="Zhang J."/>
            <person name="Lin C."/>
            <person name="Li X."/>
            <person name="Xing L."/>
            <person name="Huo D."/>
            <person name="Sun M."/>
            <person name="Wang L."/>
            <person name="Mercier A."/>
            <person name="Li F."/>
            <person name="Yang H."/>
            <person name="Xiang J."/>
        </authorList>
    </citation>
    <scope>NUCLEOTIDE SEQUENCE [LARGE SCALE GENOMIC DNA]</scope>
    <source>
        <strain evidence="2">Shaxun</strain>
        <tissue evidence="2">Muscle</tissue>
    </source>
</reference>
<dbReference type="Proteomes" id="UP000230750">
    <property type="component" value="Unassembled WGS sequence"/>
</dbReference>
<organism evidence="2 3">
    <name type="scientific">Stichopus japonicus</name>
    <name type="common">Sea cucumber</name>
    <dbReference type="NCBI Taxonomy" id="307972"/>
    <lineage>
        <taxon>Eukaryota</taxon>
        <taxon>Metazoa</taxon>
        <taxon>Echinodermata</taxon>
        <taxon>Eleutherozoa</taxon>
        <taxon>Echinozoa</taxon>
        <taxon>Holothuroidea</taxon>
        <taxon>Aspidochirotacea</taxon>
        <taxon>Aspidochirotida</taxon>
        <taxon>Stichopodidae</taxon>
        <taxon>Apostichopus</taxon>
    </lineage>
</organism>
<sequence length="235" mass="26792">MAAGAIDKFSPKCSNRRPAKKKRDRTAMSKFIVLTEHNCNVTPSILGLYCAFYVTRHAGYKTSRPNGTTEPPILKNETQVKRANKTYARRPAETKRPTPHSNIQKTQKDDQHGSKRKTPPQHTTVQKRQPQINGENRLQSEGECRLHRLQDCLPTGKFPPKNHITSIPPNMFFTIEQTKIMRETATEQTGGSTPYKIKPCPTDHERSPVTRSVQVWNHSHKLLQRTMPKNMSSTL</sequence>
<accession>A0A2G8KCL6</accession>
<dbReference type="AlphaFoldDB" id="A0A2G8KCL6"/>
<comment type="caution">
    <text evidence="2">The sequence shown here is derived from an EMBL/GenBank/DDBJ whole genome shotgun (WGS) entry which is preliminary data.</text>
</comment>
<feature type="compositionally biased region" description="Basic residues" evidence="1">
    <location>
        <begin position="14"/>
        <end position="24"/>
    </location>
</feature>
<name>A0A2G8KCL6_STIJA</name>
<gene>
    <name evidence="2" type="ORF">BSL78_17394</name>
</gene>
<feature type="region of interest" description="Disordered" evidence="1">
    <location>
        <begin position="61"/>
        <end position="136"/>
    </location>
</feature>
<evidence type="ECO:0000256" key="1">
    <source>
        <dbReference type="SAM" id="MobiDB-lite"/>
    </source>
</evidence>